<reference evidence="1" key="1">
    <citation type="submission" date="2014-09" db="EMBL/GenBank/DDBJ databases">
        <authorList>
            <person name="Magalhaes I.L.F."/>
            <person name="Oliveira U."/>
            <person name="Santos F.R."/>
            <person name="Vidigal T.H.D.A."/>
            <person name="Brescovit A.D."/>
            <person name="Santos A.J."/>
        </authorList>
    </citation>
    <scope>NUCLEOTIDE SEQUENCE</scope>
    <source>
        <tissue evidence="1">Shoot tissue taken approximately 20 cm above the soil surface</tissue>
    </source>
</reference>
<sequence>MIAAWKFPDTAIQHAQCCKDHFRIDELKYIPVLFNFLLT</sequence>
<organism evidence="1">
    <name type="scientific">Arundo donax</name>
    <name type="common">Giant reed</name>
    <name type="synonym">Donax arundinaceus</name>
    <dbReference type="NCBI Taxonomy" id="35708"/>
    <lineage>
        <taxon>Eukaryota</taxon>
        <taxon>Viridiplantae</taxon>
        <taxon>Streptophyta</taxon>
        <taxon>Embryophyta</taxon>
        <taxon>Tracheophyta</taxon>
        <taxon>Spermatophyta</taxon>
        <taxon>Magnoliopsida</taxon>
        <taxon>Liliopsida</taxon>
        <taxon>Poales</taxon>
        <taxon>Poaceae</taxon>
        <taxon>PACMAD clade</taxon>
        <taxon>Arundinoideae</taxon>
        <taxon>Arundineae</taxon>
        <taxon>Arundo</taxon>
    </lineage>
</organism>
<dbReference type="AlphaFoldDB" id="A0A0A8ZAT9"/>
<accession>A0A0A8ZAT9</accession>
<name>A0A0A8ZAT9_ARUDO</name>
<evidence type="ECO:0000313" key="1">
    <source>
        <dbReference type="EMBL" id="JAD36509.1"/>
    </source>
</evidence>
<reference evidence="1" key="2">
    <citation type="journal article" date="2015" name="Data Brief">
        <title>Shoot transcriptome of the giant reed, Arundo donax.</title>
        <authorList>
            <person name="Barrero R.A."/>
            <person name="Guerrero F.D."/>
            <person name="Moolhuijzen P."/>
            <person name="Goolsby J.A."/>
            <person name="Tidwell J."/>
            <person name="Bellgard S.E."/>
            <person name="Bellgard M.I."/>
        </authorList>
    </citation>
    <scope>NUCLEOTIDE SEQUENCE</scope>
    <source>
        <tissue evidence="1">Shoot tissue taken approximately 20 cm above the soil surface</tissue>
    </source>
</reference>
<proteinExistence type="predicted"/>
<dbReference type="EMBL" id="GBRH01261386">
    <property type="protein sequence ID" value="JAD36509.1"/>
    <property type="molecule type" value="Transcribed_RNA"/>
</dbReference>
<protein>
    <submittedName>
        <fullName evidence="1">Uncharacterized protein</fullName>
    </submittedName>
</protein>